<reference evidence="1" key="1">
    <citation type="journal article" date="2022" name="bioRxiv">
        <title>Sequencing and chromosome-scale assembly of the giantPleurodeles waltlgenome.</title>
        <authorList>
            <person name="Brown T."/>
            <person name="Elewa A."/>
            <person name="Iarovenko S."/>
            <person name="Subramanian E."/>
            <person name="Araus A.J."/>
            <person name="Petzold A."/>
            <person name="Susuki M."/>
            <person name="Suzuki K.-i.T."/>
            <person name="Hayashi T."/>
            <person name="Toyoda A."/>
            <person name="Oliveira C."/>
            <person name="Osipova E."/>
            <person name="Leigh N.D."/>
            <person name="Simon A."/>
            <person name="Yun M.H."/>
        </authorList>
    </citation>
    <scope>NUCLEOTIDE SEQUENCE</scope>
    <source>
        <strain evidence="1">20211129_DDA</strain>
        <tissue evidence="1">Liver</tissue>
    </source>
</reference>
<gene>
    <name evidence="1" type="ORF">NDU88_004915</name>
</gene>
<name>A0AAV7RJH1_PLEWA</name>
<protein>
    <recommendedName>
        <fullName evidence="3">Reverse transcriptase</fullName>
    </recommendedName>
</protein>
<proteinExistence type="predicted"/>
<evidence type="ECO:0000313" key="2">
    <source>
        <dbReference type="Proteomes" id="UP001066276"/>
    </source>
</evidence>
<organism evidence="1 2">
    <name type="scientific">Pleurodeles waltl</name>
    <name type="common">Iberian ribbed newt</name>
    <dbReference type="NCBI Taxonomy" id="8319"/>
    <lineage>
        <taxon>Eukaryota</taxon>
        <taxon>Metazoa</taxon>
        <taxon>Chordata</taxon>
        <taxon>Craniata</taxon>
        <taxon>Vertebrata</taxon>
        <taxon>Euteleostomi</taxon>
        <taxon>Amphibia</taxon>
        <taxon>Batrachia</taxon>
        <taxon>Caudata</taxon>
        <taxon>Salamandroidea</taxon>
        <taxon>Salamandridae</taxon>
        <taxon>Pleurodelinae</taxon>
        <taxon>Pleurodeles</taxon>
    </lineage>
</organism>
<keyword evidence="2" id="KW-1185">Reference proteome</keyword>
<dbReference type="AlphaFoldDB" id="A0AAV7RJH1"/>
<sequence>MRQGTPPPDRPEGVRHVLEGRVDTTGGARRGGEHVELDTSITTDEIHIALRQLARKKTPGMDGLPVEYYAMFAKQLSTPYLEVLREAQMRGVTQRLAKH</sequence>
<evidence type="ECO:0000313" key="1">
    <source>
        <dbReference type="EMBL" id="KAJ1152138.1"/>
    </source>
</evidence>
<accession>A0AAV7RJH1</accession>
<dbReference type="Proteomes" id="UP001066276">
    <property type="component" value="Chromosome 5"/>
</dbReference>
<evidence type="ECO:0008006" key="3">
    <source>
        <dbReference type="Google" id="ProtNLM"/>
    </source>
</evidence>
<comment type="caution">
    <text evidence="1">The sequence shown here is derived from an EMBL/GenBank/DDBJ whole genome shotgun (WGS) entry which is preliminary data.</text>
</comment>
<dbReference type="EMBL" id="JANPWB010000009">
    <property type="protein sequence ID" value="KAJ1152138.1"/>
    <property type="molecule type" value="Genomic_DNA"/>
</dbReference>